<keyword evidence="1 7" id="KW-0227">DNA damage</keyword>
<dbReference type="EMBL" id="DSTX01000011">
    <property type="protein sequence ID" value="HFK21038.1"/>
    <property type="molecule type" value="Genomic_DNA"/>
</dbReference>
<feature type="site" description="Important for guanine/8-oxoguanine distinction" evidence="7">
    <location>
        <position position="189"/>
    </location>
</feature>
<dbReference type="InterPro" id="IPR011257">
    <property type="entry name" value="DNA_glycosylase"/>
</dbReference>
<keyword evidence="2 7" id="KW-0378">Hydrolase</keyword>
<comment type="function">
    <text evidence="7">Catalyzes the excision of an oxidatively damaged form of guanine (7,8-dihydro-8-oxoguanine = 8-oxoG) from DNA. Also cleaves the DNA backbone at apurinic/apyrimidinic sites (AP sites).</text>
</comment>
<evidence type="ECO:0000256" key="1">
    <source>
        <dbReference type="ARBA" id="ARBA00022763"/>
    </source>
</evidence>
<dbReference type="NCBIfam" id="NF002305">
    <property type="entry name" value="PRK01229.1"/>
    <property type="match status" value="1"/>
</dbReference>
<dbReference type="CDD" id="cd00056">
    <property type="entry name" value="ENDO3c"/>
    <property type="match status" value="1"/>
</dbReference>
<dbReference type="PIRSF" id="PIRSF005954">
    <property type="entry name" value="Thrmst_ogg"/>
    <property type="match status" value="1"/>
</dbReference>
<dbReference type="InterPro" id="IPR003265">
    <property type="entry name" value="HhH-GPD_domain"/>
</dbReference>
<dbReference type="Pfam" id="PF22175">
    <property type="entry name" value="Ogg-HhH"/>
    <property type="match status" value="1"/>
</dbReference>
<dbReference type="InterPro" id="IPR023170">
    <property type="entry name" value="HhH_base_excis_C"/>
</dbReference>
<dbReference type="EC" id="4.2.99.18" evidence="7"/>
<dbReference type="GO" id="GO:0016799">
    <property type="term" value="F:hydrolase activity, hydrolyzing N-glycosyl compounds"/>
    <property type="evidence" value="ECO:0007669"/>
    <property type="project" value="UniProtKB-UniRule"/>
</dbReference>
<feature type="domain" description="HhH-GPD" evidence="8">
    <location>
        <begin position="28"/>
        <end position="184"/>
    </location>
</feature>
<evidence type="ECO:0000313" key="9">
    <source>
        <dbReference type="EMBL" id="HFK21038.1"/>
    </source>
</evidence>
<evidence type="ECO:0000256" key="4">
    <source>
        <dbReference type="ARBA" id="ARBA00023239"/>
    </source>
</evidence>
<comment type="similarity">
    <text evidence="7">Belongs to the type-2 OGG1 family.</text>
</comment>
<dbReference type="GO" id="GO:0140078">
    <property type="term" value="F:class I DNA-(apurinic or apyrimidinic site) endonuclease activity"/>
    <property type="evidence" value="ECO:0007669"/>
    <property type="project" value="UniProtKB-EC"/>
</dbReference>
<keyword evidence="4 7" id="KW-0456">Lyase</keyword>
<feature type="active site" evidence="7">
    <location>
        <position position="130"/>
    </location>
</feature>
<dbReference type="EC" id="3.2.2.-" evidence="7"/>
<proteinExistence type="inferred from homology"/>
<feature type="active site" evidence="7">
    <location>
        <position position="112"/>
    </location>
</feature>
<dbReference type="SUPFAM" id="SSF48150">
    <property type="entry name" value="DNA-glycosylase"/>
    <property type="match status" value="1"/>
</dbReference>
<sequence length="189" mass="21566">MVAERMEEFAAARRDEGKLFSELCFCILTANFTAEGGIRIQDAIGDSFSRMDCATLSKILRQMHHRFPNKRAEYIVEAQALCGALSSELSRFTTGKGARRFLAESVMGLGYKESSHFLRNIGYTDVAIIDRHILRYLERKGLIEPGKALTRRRYLAYERILEAIADRLGVTLAELDLYIWYMETGKVLK</sequence>
<dbReference type="AlphaFoldDB" id="A0A7C3J4Y4"/>
<comment type="caution">
    <text evidence="9">The sequence shown here is derived from an EMBL/GenBank/DDBJ whole genome shotgun (WGS) entry which is preliminary data.</text>
</comment>
<keyword evidence="3 7" id="KW-0234">DNA repair</keyword>
<comment type="catalytic activity">
    <reaction evidence="7">
        <text>2'-deoxyribonucleotide-(2'-deoxyribose 5'-phosphate)-2'-deoxyribonucleotide-DNA = a 3'-end 2'-deoxyribonucleotide-(2,3-dehydro-2,3-deoxyribose 5'-phosphate)-DNA + a 5'-end 5'-phospho-2'-deoxyribonucleoside-DNA + H(+)</text>
        <dbReference type="Rhea" id="RHEA:66592"/>
        <dbReference type="Rhea" id="RHEA-COMP:13180"/>
        <dbReference type="Rhea" id="RHEA-COMP:16897"/>
        <dbReference type="Rhea" id="RHEA-COMP:17067"/>
        <dbReference type="ChEBI" id="CHEBI:15378"/>
        <dbReference type="ChEBI" id="CHEBI:136412"/>
        <dbReference type="ChEBI" id="CHEBI:157695"/>
        <dbReference type="ChEBI" id="CHEBI:167181"/>
        <dbReference type="EC" id="4.2.99.18"/>
    </reaction>
</comment>
<keyword evidence="5 7" id="KW-0511">Multifunctional enzyme</keyword>
<gene>
    <name evidence="7" type="primary">ogg</name>
    <name evidence="9" type="ORF">ENS19_07190</name>
</gene>
<accession>A0A7C3J4Y4</accession>
<dbReference type="InterPro" id="IPR012092">
    <property type="entry name" value="DNA_glyclase/AP_lyase_Ogg"/>
</dbReference>
<name>A0A7C3J4Y4_9CREN</name>
<evidence type="ECO:0000256" key="2">
    <source>
        <dbReference type="ARBA" id="ARBA00022801"/>
    </source>
</evidence>
<evidence type="ECO:0000256" key="5">
    <source>
        <dbReference type="ARBA" id="ARBA00023268"/>
    </source>
</evidence>
<keyword evidence="6 7" id="KW-0326">Glycosidase</keyword>
<dbReference type="SMART" id="SM00478">
    <property type="entry name" value="ENDO3c"/>
    <property type="match status" value="1"/>
</dbReference>
<dbReference type="HAMAP" id="MF_00241">
    <property type="entry name" value="Ogg"/>
    <property type="match status" value="1"/>
</dbReference>
<reference evidence="9" key="1">
    <citation type="journal article" date="2020" name="mSystems">
        <title>Genome- and Community-Level Interaction Insights into Carbon Utilization and Element Cycling Functions of Hydrothermarchaeota in Hydrothermal Sediment.</title>
        <authorList>
            <person name="Zhou Z."/>
            <person name="Liu Y."/>
            <person name="Xu W."/>
            <person name="Pan J."/>
            <person name="Luo Z.H."/>
            <person name="Li M."/>
        </authorList>
    </citation>
    <scope>NUCLEOTIDE SEQUENCE [LARGE SCALE GENOMIC DNA]</scope>
    <source>
        <strain evidence="9">SpSt-468</strain>
    </source>
</reference>
<evidence type="ECO:0000259" key="8">
    <source>
        <dbReference type="SMART" id="SM00478"/>
    </source>
</evidence>
<dbReference type="GO" id="GO:0006284">
    <property type="term" value="P:base-excision repair"/>
    <property type="evidence" value="ECO:0007669"/>
    <property type="project" value="UniProtKB-UniRule"/>
</dbReference>
<organism evidence="9">
    <name type="scientific">Candidatus Methanomethylicus mesodigestus</name>
    <dbReference type="NCBI Taxonomy" id="1867258"/>
    <lineage>
        <taxon>Archaea</taxon>
        <taxon>Thermoproteota</taxon>
        <taxon>Methanosuratincolia</taxon>
        <taxon>Candidatus Methanomethylicales</taxon>
        <taxon>Candidatus Methanomethylicaceae</taxon>
        <taxon>Candidatus Methanomethylicus</taxon>
    </lineage>
</organism>
<dbReference type="Gene3D" id="1.10.1670.10">
    <property type="entry name" value="Helix-hairpin-Helix base-excision DNA repair enzymes (C-terminal)"/>
    <property type="match status" value="1"/>
</dbReference>
<dbReference type="Gene3D" id="1.10.340.30">
    <property type="entry name" value="Hypothetical protein, domain 2"/>
    <property type="match status" value="1"/>
</dbReference>
<protein>
    <recommendedName>
        <fullName evidence="7">8-oxoguanine DNA glycosylase/AP lyase</fullName>
    </recommendedName>
    <domain>
        <recommendedName>
            <fullName evidence="7">8-oxoguanine DNA glycosylase</fullName>
            <shortName evidence="7">8-oxoG DNA glycosylase</shortName>
            <ecNumber evidence="7">3.2.2.-</ecNumber>
        </recommendedName>
    </domain>
    <domain>
        <recommendedName>
            <fullName evidence="7">DNA-(apurinic or apyrimidinic site) lyase</fullName>
            <shortName evidence="7">AP lyase</shortName>
            <ecNumber evidence="7">4.2.99.18</ecNumber>
        </recommendedName>
    </domain>
</protein>
<evidence type="ECO:0000256" key="6">
    <source>
        <dbReference type="ARBA" id="ARBA00023295"/>
    </source>
</evidence>
<evidence type="ECO:0000256" key="3">
    <source>
        <dbReference type="ARBA" id="ARBA00023204"/>
    </source>
</evidence>
<evidence type="ECO:0000256" key="7">
    <source>
        <dbReference type="HAMAP-Rule" id="MF_00241"/>
    </source>
</evidence>